<accession>A0ABS1FAY7</accession>
<comment type="caution">
    <text evidence="1">The sequence shown here is derived from an EMBL/GenBank/DDBJ whole genome shotgun (WGS) entry which is preliminary data.</text>
</comment>
<protein>
    <submittedName>
        <fullName evidence="1">Uncharacterized protein</fullName>
    </submittedName>
</protein>
<keyword evidence="2" id="KW-1185">Reference proteome</keyword>
<proteinExistence type="predicted"/>
<dbReference type="EMBL" id="JAENHM010000064">
    <property type="protein sequence ID" value="MBK1840593.1"/>
    <property type="molecule type" value="Genomic_DNA"/>
</dbReference>
<organism evidence="1 2">
    <name type="scientific">Azospirillum endophyticum</name>
    <dbReference type="NCBI Taxonomy" id="2800326"/>
    <lineage>
        <taxon>Bacteria</taxon>
        <taxon>Pseudomonadati</taxon>
        <taxon>Pseudomonadota</taxon>
        <taxon>Alphaproteobacteria</taxon>
        <taxon>Rhodospirillales</taxon>
        <taxon>Azospirillaceae</taxon>
        <taxon>Azospirillum</taxon>
    </lineage>
</organism>
<evidence type="ECO:0000313" key="1">
    <source>
        <dbReference type="EMBL" id="MBK1840593.1"/>
    </source>
</evidence>
<name>A0ABS1FAY7_9PROT</name>
<dbReference type="Proteomes" id="UP000652760">
    <property type="component" value="Unassembled WGS sequence"/>
</dbReference>
<dbReference type="RefSeq" id="WP_200197235.1">
    <property type="nucleotide sequence ID" value="NZ_JAENHM010000064.1"/>
</dbReference>
<gene>
    <name evidence="1" type="ORF">JHL17_24625</name>
</gene>
<sequence>MAQIEADRQEAARPYIHIGNSKLGVEKVAALSRTSVATVLCLQEALGGLETPLPANRILPRSLSAVLDEGSPPAQSDTIVTGAGHAALAG</sequence>
<evidence type="ECO:0000313" key="2">
    <source>
        <dbReference type="Proteomes" id="UP000652760"/>
    </source>
</evidence>
<reference evidence="2" key="1">
    <citation type="submission" date="2021-01" db="EMBL/GenBank/DDBJ databases">
        <title>Genome public.</title>
        <authorList>
            <person name="Liu C."/>
            <person name="Sun Q."/>
        </authorList>
    </citation>
    <scope>NUCLEOTIDE SEQUENCE [LARGE SCALE GENOMIC DNA]</scope>
    <source>
        <strain evidence="2">YIM B02556</strain>
    </source>
</reference>